<dbReference type="InterPro" id="IPR025644">
    <property type="entry name" value="DUF4344"/>
</dbReference>
<feature type="region of interest" description="Disordered" evidence="1">
    <location>
        <begin position="220"/>
        <end position="242"/>
    </location>
</feature>
<dbReference type="Pfam" id="PF14247">
    <property type="entry name" value="DUF4344"/>
    <property type="match status" value="1"/>
</dbReference>
<evidence type="ECO:0000313" key="3">
    <source>
        <dbReference type="Proteomes" id="UP000286931"/>
    </source>
</evidence>
<sequence>MTGGRTTDRRLGGLGLFGASASVLAIVLLGGCTSSDHAGRVRPTPAPPTGAKPTQTKGSTESAPTGGTFLVRFEDPAPADTRTAALLRDRAAMEAVAEALNDFVAPGREITLVGRSCAGAGSAYDNATGRIAMCYDDVSDVRETFEGGGRHPADDEVLAVVTEVLYHEAGHALVDTLDLNVADAAEEDVADRFAAFMELRRGAEGERQLRAVLEEYRLSAAEDDRTDEDATAAPDTTGDDALPDSARAVNLLCYLYGAAPDGNHDLLNTNLLPPERAAGCAGEWTNVRDTWLKDLEPALRTH</sequence>
<dbReference type="PROSITE" id="PS51257">
    <property type="entry name" value="PROKAR_LIPOPROTEIN"/>
    <property type="match status" value="1"/>
</dbReference>
<dbReference type="AlphaFoldDB" id="A0A401YX96"/>
<feature type="region of interest" description="Disordered" evidence="1">
    <location>
        <begin position="36"/>
        <end position="72"/>
    </location>
</feature>
<accession>A0A401YX96</accession>
<dbReference type="EMBL" id="BIFH01000031">
    <property type="protein sequence ID" value="GCD99201.1"/>
    <property type="molecule type" value="Genomic_DNA"/>
</dbReference>
<reference evidence="2 3" key="1">
    <citation type="submission" date="2018-12" db="EMBL/GenBank/DDBJ databases">
        <title>Draft genome sequence of Embleya hyalina NBRC 13850T.</title>
        <authorList>
            <person name="Komaki H."/>
            <person name="Hosoyama A."/>
            <person name="Kimura A."/>
            <person name="Ichikawa N."/>
            <person name="Tamura T."/>
        </authorList>
    </citation>
    <scope>NUCLEOTIDE SEQUENCE [LARGE SCALE GENOMIC DNA]</scope>
    <source>
        <strain evidence="2 3">NBRC 13850</strain>
    </source>
</reference>
<keyword evidence="3" id="KW-1185">Reference proteome</keyword>
<proteinExistence type="predicted"/>
<evidence type="ECO:0000256" key="1">
    <source>
        <dbReference type="SAM" id="MobiDB-lite"/>
    </source>
</evidence>
<dbReference type="Proteomes" id="UP000286931">
    <property type="component" value="Unassembled WGS sequence"/>
</dbReference>
<evidence type="ECO:0008006" key="4">
    <source>
        <dbReference type="Google" id="ProtNLM"/>
    </source>
</evidence>
<protein>
    <recommendedName>
        <fullName evidence="4">Lipoprotein</fullName>
    </recommendedName>
</protein>
<organism evidence="2 3">
    <name type="scientific">Embleya hyalina</name>
    <dbReference type="NCBI Taxonomy" id="516124"/>
    <lineage>
        <taxon>Bacteria</taxon>
        <taxon>Bacillati</taxon>
        <taxon>Actinomycetota</taxon>
        <taxon>Actinomycetes</taxon>
        <taxon>Kitasatosporales</taxon>
        <taxon>Streptomycetaceae</taxon>
        <taxon>Embleya</taxon>
    </lineage>
</organism>
<name>A0A401YX96_9ACTN</name>
<evidence type="ECO:0000313" key="2">
    <source>
        <dbReference type="EMBL" id="GCD99201.1"/>
    </source>
</evidence>
<comment type="caution">
    <text evidence="2">The sequence shown here is derived from an EMBL/GenBank/DDBJ whole genome shotgun (WGS) entry which is preliminary data.</text>
</comment>
<gene>
    <name evidence="2" type="ORF">EHYA_06914</name>
</gene>